<dbReference type="SMART" id="SM00181">
    <property type="entry name" value="EGF"/>
    <property type="match status" value="15"/>
</dbReference>
<dbReference type="VEuPathDB" id="GiardiaDB:GL50581_76"/>
<dbReference type="PROSITE" id="PS01186">
    <property type="entry name" value="EGF_2"/>
    <property type="match status" value="3"/>
</dbReference>
<accession>C6LMX8</accession>
<protein>
    <submittedName>
        <fullName evidence="4">Neurogenic locus notch-like protein</fullName>
    </submittedName>
</protein>
<dbReference type="PROSITE" id="PS00022">
    <property type="entry name" value="EGF_1"/>
    <property type="match status" value="4"/>
</dbReference>
<dbReference type="Gene3D" id="2.90.20.10">
    <property type="entry name" value="Plasmodium vivax P25 domain"/>
    <property type="match status" value="1"/>
</dbReference>
<organism evidence="4 5">
    <name type="scientific">Giardia intestinalis (strain ATCC 50581 / GS clone H7)</name>
    <name type="common">Giardia lamblia</name>
    <dbReference type="NCBI Taxonomy" id="598745"/>
    <lineage>
        <taxon>Eukaryota</taxon>
        <taxon>Metamonada</taxon>
        <taxon>Diplomonadida</taxon>
        <taxon>Hexamitidae</taxon>
        <taxon>Giardiinae</taxon>
        <taxon>Giardia</taxon>
    </lineage>
</organism>
<evidence type="ECO:0000313" key="4">
    <source>
        <dbReference type="EMBL" id="EET02633.1"/>
    </source>
</evidence>
<keyword evidence="1" id="KW-1015">Disulfide bond</keyword>
<dbReference type="AlphaFoldDB" id="C6LMX8"/>
<dbReference type="PROSITE" id="PS50026">
    <property type="entry name" value="EGF_3"/>
    <property type="match status" value="1"/>
</dbReference>
<dbReference type="OrthoDB" id="283575at2759"/>
<evidence type="ECO:0000256" key="1">
    <source>
        <dbReference type="PROSITE-ProRule" id="PRU00076"/>
    </source>
</evidence>
<proteinExistence type="predicted"/>
<dbReference type="PANTHER" id="PTHR24033:SF151">
    <property type="entry name" value="NOTCH 2"/>
    <property type="match status" value="1"/>
</dbReference>
<feature type="disulfide bond" evidence="1">
    <location>
        <begin position="736"/>
        <end position="745"/>
    </location>
</feature>
<comment type="caution">
    <text evidence="4">The sequence shown here is derived from an EMBL/GenBank/DDBJ whole genome shotgun (WGS) entry which is preliminary data.</text>
</comment>
<evidence type="ECO:0000313" key="5">
    <source>
        <dbReference type="Proteomes" id="UP000002488"/>
    </source>
</evidence>
<evidence type="ECO:0000256" key="2">
    <source>
        <dbReference type="SAM" id="SignalP"/>
    </source>
</evidence>
<dbReference type="SUPFAM" id="SSF57196">
    <property type="entry name" value="EGF/Laminin"/>
    <property type="match status" value="2"/>
</dbReference>
<name>C6LMX8_GIAIB</name>
<keyword evidence="2" id="KW-0732">Signal</keyword>
<comment type="caution">
    <text evidence="1">Lacks conserved residue(s) required for the propagation of feature annotation.</text>
</comment>
<dbReference type="Gene3D" id="2.10.25.10">
    <property type="entry name" value="Laminin"/>
    <property type="match status" value="3"/>
</dbReference>
<sequence>MQFFKVTCWLAGCLADASAYTYSKAAITNNETHSSRASFLGSFLKTSFDIKKSDDCKWSELYVHEKCVPRECVYEGVECNSRGVCRQEYGDSYRCHCDDGMSYLPDWGCVPISCIGDTPVPCQGGVCTEVLAGLYACECPPEMLFAGYCATSACIQRPEQGVCSRVGTCIESCQCPSLHTGDYCERCVDDAKMVGGRCISRACIDVYGLVCSGRGICVDINLDFHCVCNENYIATNSSTCVHRNCTDTGQGFLVCNGHGECIDNRCSCNEQWWGSLCEYSVEPCLPEEIFVDGACRPKSCVFQGAVCNNHGDCVDGSCRCYTYASSHPELLCYPTNCLFDKVEYPVPCPYGQCIYEGQMLGYQCRCYNDYVIISKECQPSSCVSDIDRSRGSLCNGIGTCDLTHGCLCPYLVTGRYCTLIVSITNSVHHSYCNRTSMLCEDGFLFINGSCVSESCLTADNEICYGGRGYCVHTREYGWGCRCYSQYTGPTCSTCSSKGIVINGECLPASCTTLLSSGDYSECGGHGFCNIYIQSNTSSEPTEVTVCVCDDLSYAMENTCISKSCIPSPPASQGNSILICSGHGVCEIDSCLCHDEYTGPYCSYRNDIICADGYQPIDGKCIPLECIYMDTLCGAHGECISLTSGANFCKCYEGFSLTSAYGCQPSACVSSEGLLCKDGECIQVSPTSYKCRCQEEYAASHGECHPRACVDWKGDLCSTDRGRCVYDIHFSSFRCECLDGYSGTFCTQCSIYAAFINGVCVPPQCYIDDGANVHICGGFGTCIYQYKKTSYCVCNDGAAIQVNGQCASQACVRPGSTNNMACSGFGICTNEHCTCDSIFYGTYCEKTQPHCGPKQVFIKSKEACIPLVCVSNGTVCSDHGECISGEASNGSIRAFCQCSPGYALYNNTLCVPPGCIIDGDLCPNGHCTGDLASPCICNDNYTWTGTGCIPNICLSGKDMYGNYIICSSRGSCDSKKGCTCLSIYEGKLCEECGRQGLVINGTCFPSPCMQLSNDVYTVCNNYGVCERHILGDGEDAYSCTCRLPYTDIKDGGCYSPLCIPDQASRLICNGHGACDGGHCVCQKGYKGRRCEHKS</sequence>
<dbReference type="OMA" id="KSCINTC"/>
<dbReference type="Pfam" id="PF23106">
    <property type="entry name" value="EGF_Teneurin"/>
    <property type="match status" value="2"/>
</dbReference>
<dbReference type="EMBL" id="ACGJ01000111">
    <property type="protein sequence ID" value="EET02633.1"/>
    <property type="molecule type" value="Genomic_DNA"/>
</dbReference>
<dbReference type="PANTHER" id="PTHR24033">
    <property type="entry name" value="EGF-LIKE DOMAIN-CONTAINING PROTEIN"/>
    <property type="match status" value="1"/>
</dbReference>
<reference evidence="4 5" key="1">
    <citation type="journal article" date="2009" name="PLoS Pathog.">
        <title>Draft genome sequencing of giardia intestinalis assemblage B isolate GS: is human giardiasis caused by two different species?</title>
        <authorList>
            <person name="Franzen O."/>
            <person name="Jerlstrom-Hultqvist J."/>
            <person name="Castro E."/>
            <person name="Sherwood E."/>
            <person name="Ankarklev J."/>
            <person name="Reiner D.S."/>
            <person name="Palm D."/>
            <person name="Andersson J.O."/>
            <person name="Andersson B."/>
            <person name="Svard S.G."/>
        </authorList>
    </citation>
    <scope>NUCLEOTIDE SEQUENCE [LARGE SCALE GENOMIC DNA]</scope>
    <source>
        <strain evidence="5">ATCC 50581 / GS clone H7</strain>
    </source>
</reference>
<dbReference type="InterPro" id="IPR000742">
    <property type="entry name" value="EGF"/>
</dbReference>
<gene>
    <name evidence="4" type="ORF">GL50581_76</name>
</gene>
<keyword evidence="1" id="KW-0245">EGF-like domain</keyword>
<dbReference type="InterPro" id="IPR051830">
    <property type="entry name" value="NOTCH_homolog"/>
</dbReference>
<evidence type="ECO:0000259" key="3">
    <source>
        <dbReference type="PROSITE" id="PS50026"/>
    </source>
</evidence>
<feature type="domain" description="EGF-like" evidence="3">
    <location>
        <begin position="704"/>
        <end position="746"/>
    </location>
</feature>
<feature type="chain" id="PRO_5002968573" evidence="2">
    <location>
        <begin position="20"/>
        <end position="1093"/>
    </location>
</feature>
<dbReference type="Proteomes" id="UP000002488">
    <property type="component" value="Unassembled WGS sequence"/>
</dbReference>
<feature type="signal peptide" evidence="2">
    <location>
        <begin position="1"/>
        <end position="19"/>
    </location>
</feature>